<dbReference type="GO" id="GO:0080120">
    <property type="term" value="P:CAAX-box protein maturation"/>
    <property type="evidence" value="ECO:0007669"/>
    <property type="project" value="UniProtKB-ARBA"/>
</dbReference>
<feature type="transmembrane region" description="Helical" evidence="1">
    <location>
        <begin position="61"/>
        <end position="80"/>
    </location>
</feature>
<keyword evidence="1" id="KW-1133">Transmembrane helix</keyword>
<accession>A0A916NTB9</accession>
<gene>
    <name evidence="3" type="ORF">CRYO30217_02810</name>
</gene>
<evidence type="ECO:0000259" key="2">
    <source>
        <dbReference type="Pfam" id="PF02517"/>
    </source>
</evidence>
<keyword evidence="1" id="KW-0812">Transmembrane</keyword>
<keyword evidence="1" id="KW-0472">Membrane</keyword>
<name>A0A916NTB9_9FLAO</name>
<proteinExistence type="predicted"/>
<feature type="transmembrane region" description="Helical" evidence="1">
    <location>
        <begin position="270"/>
        <end position="288"/>
    </location>
</feature>
<dbReference type="EMBL" id="OU015584">
    <property type="protein sequence ID" value="CAG5085602.1"/>
    <property type="molecule type" value="Genomic_DNA"/>
</dbReference>
<organism evidence="3 4">
    <name type="scientific">Parvicella tangerina</name>
    <dbReference type="NCBI Taxonomy" id="2829795"/>
    <lineage>
        <taxon>Bacteria</taxon>
        <taxon>Pseudomonadati</taxon>
        <taxon>Bacteroidota</taxon>
        <taxon>Flavobacteriia</taxon>
        <taxon>Flavobacteriales</taxon>
        <taxon>Parvicellaceae</taxon>
        <taxon>Parvicella</taxon>
    </lineage>
</organism>
<dbReference type="AlphaFoldDB" id="A0A916NTB9"/>
<feature type="domain" description="CAAX prenyl protease 2/Lysostaphin resistance protein A-like" evidence="2">
    <location>
        <begin position="162"/>
        <end position="250"/>
    </location>
</feature>
<feature type="transmembrane region" description="Helical" evidence="1">
    <location>
        <begin position="100"/>
        <end position="120"/>
    </location>
</feature>
<reference evidence="3" key="1">
    <citation type="submission" date="2021-04" db="EMBL/GenBank/DDBJ databases">
        <authorList>
            <person name="Rodrigo-Torres L."/>
            <person name="Arahal R. D."/>
            <person name="Lucena T."/>
        </authorList>
    </citation>
    <scope>NUCLEOTIDE SEQUENCE</scope>
    <source>
        <strain evidence="3">AS29M-1</strain>
    </source>
</reference>
<dbReference type="RefSeq" id="WP_258543012.1">
    <property type="nucleotide sequence ID" value="NZ_OU015584.1"/>
</dbReference>
<protein>
    <recommendedName>
        <fullName evidence="2">CAAX prenyl protease 2/Lysostaphin resistance protein A-like domain-containing protein</fullName>
    </recommendedName>
</protein>
<dbReference type="KEGG" id="ptan:CRYO30217_02810"/>
<feature type="transmembrane region" description="Helical" evidence="1">
    <location>
        <begin position="15"/>
        <end position="41"/>
    </location>
</feature>
<feature type="transmembrane region" description="Helical" evidence="1">
    <location>
        <begin position="217"/>
        <end position="235"/>
    </location>
</feature>
<feature type="transmembrane region" description="Helical" evidence="1">
    <location>
        <begin position="151"/>
        <end position="172"/>
    </location>
</feature>
<dbReference type="InterPro" id="IPR003675">
    <property type="entry name" value="Rce1/LyrA-like_dom"/>
</dbReference>
<dbReference type="PANTHER" id="PTHR43592:SF15">
    <property type="entry name" value="CAAX AMINO TERMINAL PROTEASE FAMILY PROTEIN"/>
    <property type="match status" value="1"/>
</dbReference>
<dbReference type="PANTHER" id="PTHR43592">
    <property type="entry name" value="CAAX AMINO TERMINAL PROTEASE"/>
    <property type="match status" value="1"/>
</dbReference>
<feature type="transmembrane region" description="Helical" evidence="1">
    <location>
        <begin position="192"/>
        <end position="210"/>
    </location>
</feature>
<dbReference type="GO" id="GO:0004175">
    <property type="term" value="F:endopeptidase activity"/>
    <property type="evidence" value="ECO:0007669"/>
    <property type="project" value="UniProtKB-ARBA"/>
</dbReference>
<evidence type="ECO:0000313" key="3">
    <source>
        <dbReference type="EMBL" id="CAG5085602.1"/>
    </source>
</evidence>
<evidence type="ECO:0000313" key="4">
    <source>
        <dbReference type="Proteomes" id="UP000683507"/>
    </source>
</evidence>
<evidence type="ECO:0000256" key="1">
    <source>
        <dbReference type="SAM" id="Phobius"/>
    </source>
</evidence>
<dbReference type="Proteomes" id="UP000683507">
    <property type="component" value="Chromosome"/>
</dbReference>
<sequence length="306" mass="34562">MKNGQLQHLNPWQKVLFFIAAFVFALSLAQLVSYSLAKVLLNTSEPFKIITDLTRIDAIRMMKITNLVIHLIAFILPAVVINKLFNFEPKEAVLFKRPHVSVWIIVPVLFVFLTSTNELLTNLNGQIDFSFISESLQEKLKYQQAMQMKTTYAFVGGTVKSYFINLILIALIPAISEELIFRGVLQNLIGKATQNIWIGILVSALLFALMHRQPFHFLPIFFLGVLYGSIAAYTGSLWITMLLHFANNALLITLYFFARTYETSIPELSTMAIGVGGLSSLIITGVYLKLKPQASQWNSTKGIYFR</sequence>
<keyword evidence="4" id="KW-1185">Reference proteome</keyword>
<dbReference type="Pfam" id="PF02517">
    <property type="entry name" value="Rce1-like"/>
    <property type="match status" value="1"/>
</dbReference>